<dbReference type="RefSeq" id="WP_188566648.1">
    <property type="nucleotide sequence ID" value="NZ_BMED01000002.1"/>
</dbReference>
<feature type="domain" description="N-acetyltransferase" evidence="7">
    <location>
        <begin position="32"/>
        <end position="188"/>
    </location>
</feature>
<dbReference type="PANTHER" id="PTHR43792:SF8">
    <property type="entry name" value="[RIBOSOMAL PROTEIN US5]-ALANINE N-ACETYLTRANSFERASE"/>
    <property type="match status" value="1"/>
</dbReference>
<name>A0A916UNT5_9BURK</name>
<proteinExistence type="inferred from homology"/>
<dbReference type="InterPro" id="IPR051531">
    <property type="entry name" value="N-acetyltransferase"/>
</dbReference>
<reference evidence="8" key="1">
    <citation type="journal article" date="2014" name="Int. J. Syst. Evol. Microbiol.">
        <title>Complete genome sequence of Corynebacterium casei LMG S-19264T (=DSM 44701T), isolated from a smear-ripened cheese.</title>
        <authorList>
            <consortium name="US DOE Joint Genome Institute (JGI-PGF)"/>
            <person name="Walter F."/>
            <person name="Albersmeier A."/>
            <person name="Kalinowski J."/>
            <person name="Ruckert C."/>
        </authorList>
    </citation>
    <scope>NUCLEOTIDE SEQUENCE</scope>
    <source>
        <strain evidence="8">CGMCC 1.10998</strain>
    </source>
</reference>
<dbReference type="GO" id="GO:0005737">
    <property type="term" value="C:cytoplasm"/>
    <property type="evidence" value="ECO:0007669"/>
    <property type="project" value="TreeGrafter"/>
</dbReference>
<dbReference type="InterPro" id="IPR000182">
    <property type="entry name" value="GNAT_dom"/>
</dbReference>
<protein>
    <recommendedName>
        <fullName evidence="6">[Ribosomal protein uS5]-alanine N-acetyltransferase</fullName>
        <ecNumber evidence="4">2.3.1.267</ecNumber>
    </recommendedName>
</protein>
<dbReference type="NCBIfam" id="NF008072">
    <property type="entry name" value="PRK10809.1"/>
    <property type="match status" value="1"/>
</dbReference>
<gene>
    <name evidence="8" type="ORF">GCM10011396_28270</name>
</gene>
<comment type="catalytic activity">
    <reaction evidence="5">
        <text>N-terminal L-alanyl-[ribosomal protein uS5] + acetyl-CoA = N-terminal N(alpha)-acetyl-L-alanyl-[ribosomal protein uS5] + CoA + H(+)</text>
        <dbReference type="Rhea" id="RHEA:43752"/>
        <dbReference type="Rhea" id="RHEA-COMP:10672"/>
        <dbReference type="Rhea" id="RHEA-COMP:10673"/>
        <dbReference type="ChEBI" id="CHEBI:15378"/>
        <dbReference type="ChEBI" id="CHEBI:57287"/>
        <dbReference type="ChEBI" id="CHEBI:57288"/>
        <dbReference type="ChEBI" id="CHEBI:64718"/>
        <dbReference type="ChEBI" id="CHEBI:83683"/>
        <dbReference type="EC" id="2.3.1.267"/>
    </reaction>
</comment>
<dbReference type="InterPro" id="IPR016181">
    <property type="entry name" value="Acyl_CoA_acyltransferase"/>
</dbReference>
<evidence type="ECO:0000256" key="5">
    <source>
        <dbReference type="ARBA" id="ARBA00048922"/>
    </source>
</evidence>
<reference evidence="8" key="2">
    <citation type="submission" date="2020-09" db="EMBL/GenBank/DDBJ databases">
        <authorList>
            <person name="Sun Q."/>
            <person name="Zhou Y."/>
        </authorList>
    </citation>
    <scope>NUCLEOTIDE SEQUENCE</scope>
    <source>
        <strain evidence="8">CGMCC 1.10998</strain>
    </source>
</reference>
<keyword evidence="9" id="KW-1185">Reference proteome</keyword>
<comment type="caution">
    <text evidence="8">The sequence shown here is derived from an EMBL/GenBank/DDBJ whole genome shotgun (WGS) entry which is preliminary data.</text>
</comment>
<dbReference type="Proteomes" id="UP000637423">
    <property type="component" value="Unassembled WGS sequence"/>
</dbReference>
<evidence type="ECO:0000313" key="8">
    <source>
        <dbReference type="EMBL" id="GGC79392.1"/>
    </source>
</evidence>
<sequence length="190" mass="21226">MNVMTGPIITARLTLRVLVPAAPAPEDAALLQAYLLENRHHLAPWEPLRDDTYFSLAECEQRLLASRQSMEAGSALHFAVFITGAPDMIGICHFSNIVRGVFQACHLGYAIAEKHEGKGYMQEAVQAGIRHMFTQQGLHRVMANHLPDNVRSAGLLQKLGFEREGYARSYLKINGRWQDHVLNALLNPEN</sequence>
<dbReference type="Pfam" id="PF13302">
    <property type="entry name" value="Acetyltransf_3"/>
    <property type="match status" value="1"/>
</dbReference>
<dbReference type="EC" id="2.3.1.267" evidence="4"/>
<keyword evidence="2" id="KW-0012">Acyltransferase</keyword>
<dbReference type="Gene3D" id="3.40.630.30">
    <property type="match status" value="1"/>
</dbReference>
<dbReference type="PANTHER" id="PTHR43792">
    <property type="entry name" value="GNAT FAMILY, PUTATIVE (AFU_ORTHOLOGUE AFUA_3G00765)-RELATED-RELATED"/>
    <property type="match status" value="1"/>
</dbReference>
<keyword evidence="1" id="KW-0808">Transferase</keyword>
<dbReference type="SUPFAM" id="SSF55729">
    <property type="entry name" value="Acyl-CoA N-acyltransferases (Nat)"/>
    <property type="match status" value="1"/>
</dbReference>
<dbReference type="GO" id="GO:0008999">
    <property type="term" value="F:protein-N-terminal-alanine acetyltransferase activity"/>
    <property type="evidence" value="ECO:0007669"/>
    <property type="project" value="UniProtKB-EC"/>
</dbReference>
<evidence type="ECO:0000256" key="1">
    <source>
        <dbReference type="ARBA" id="ARBA00022679"/>
    </source>
</evidence>
<evidence type="ECO:0000256" key="2">
    <source>
        <dbReference type="ARBA" id="ARBA00023315"/>
    </source>
</evidence>
<evidence type="ECO:0000259" key="7">
    <source>
        <dbReference type="PROSITE" id="PS51186"/>
    </source>
</evidence>
<evidence type="ECO:0000313" key="9">
    <source>
        <dbReference type="Proteomes" id="UP000637423"/>
    </source>
</evidence>
<dbReference type="FunFam" id="3.40.630.30:FF:000005">
    <property type="entry name" value="Ribosomal protein alanine acetyltransferase"/>
    <property type="match status" value="1"/>
</dbReference>
<accession>A0A916UNT5</accession>
<dbReference type="EMBL" id="BMED01000002">
    <property type="protein sequence ID" value="GGC79392.1"/>
    <property type="molecule type" value="Genomic_DNA"/>
</dbReference>
<evidence type="ECO:0000256" key="4">
    <source>
        <dbReference type="ARBA" id="ARBA00039124"/>
    </source>
</evidence>
<evidence type="ECO:0000256" key="6">
    <source>
        <dbReference type="ARBA" id="ARBA00074015"/>
    </source>
</evidence>
<organism evidence="8 9">
    <name type="scientific">Undibacterium terreum</name>
    <dbReference type="NCBI Taxonomy" id="1224302"/>
    <lineage>
        <taxon>Bacteria</taxon>
        <taxon>Pseudomonadati</taxon>
        <taxon>Pseudomonadota</taxon>
        <taxon>Betaproteobacteria</taxon>
        <taxon>Burkholderiales</taxon>
        <taxon>Oxalobacteraceae</taxon>
        <taxon>Undibacterium</taxon>
    </lineage>
</organism>
<dbReference type="AlphaFoldDB" id="A0A916UNT5"/>
<dbReference type="PROSITE" id="PS51186">
    <property type="entry name" value="GNAT"/>
    <property type="match status" value="1"/>
</dbReference>
<evidence type="ECO:0000256" key="3">
    <source>
        <dbReference type="ARBA" id="ARBA00038502"/>
    </source>
</evidence>
<comment type="similarity">
    <text evidence="3">Belongs to the acetyltransferase family. RimJ subfamily.</text>
</comment>